<evidence type="ECO:0000313" key="1">
    <source>
        <dbReference type="EMBL" id="RNA00298.1"/>
    </source>
</evidence>
<dbReference type="EMBL" id="REGN01009835">
    <property type="protein sequence ID" value="RNA00298.1"/>
    <property type="molecule type" value="Genomic_DNA"/>
</dbReference>
<accession>A0A3M7PNR5</accession>
<gene>
    <name evidence="1" type="ORF">BpHYR1_007442</name>
</gene>
<protein>
    <submittedName>
        <fullName evidence="1">Uncharacterized protein</fullName>
    </submittedName>
</protein>
<reference evidence="1 2" key="1">
    <citation type="journal article" date="2018" name="Sci. Rep.">
        <title>Genomic signatures of local adaptation to the degree of environmental predictability in rotifers.</title>
        <authorList>
            <person name="Franch-Gras L."/>
            <person name="Hahn C."/>
            <person name="Garcia-Roger E.M."/>
            <person name="Carmona M.J."/>
            <person name="Serra M."/>
            <person name="Gomez A."/>
        </authorList>
    </citation>
    <scope>NUCLEOTIDE SEQUENCE [LARGE SCALE GENOMIC DNA]</scope>
    <source>
        <strain evidence="1">HYR1</strain>
    </source>
</reference>
<sequence>MFSFMLIFTVKSKDFELLSNLCSLDVFESLKIINVLKNHLFFINSMKKWSDRFRLTGQNRSSWYFLKLKNHT</sequence>
<name>A0A3M7PNR5_BRAPC</name>
<keyword evidence="2" id="KW-1185">Reference proteome</keyword>
<dbReference type="AlphaFoldDB" id="A0A3M7PNR5"/>
<organism evidence="1 2">
    <name type="scientific">Brachionus plicatilis</name>
    <name type="common">Marine rotifer</name>
    <name type="synonym">Brachionus muelleri</name>
    <dbReference type="NCBI Taxonomy" id="10195"/>
    <lineage>
        <taxon>Eukaryota</taxon>
        <taxon>Metazoa</taxon>
        <taxon>Spiralia</taxon>
        <taxon>Gnathifera</taxon>
        <taxon>Rotifera</taxon>
        <taxon>Eurotatoria</taxon>
        <taxon>Monogononta</taxon>
        <taxon>Pseudotrocha</taxon>
        <taxon>Ploima</taxon>
        <taxon>Brachionidae</taxon>
        <taxon>Brachionus</taxon>
    </lineage>
</organism>
<dbReference type="Proteomes" id="UP000276133">
    <property type="component" value="Unassembled WGS sequence"/>
</dbReference>
<evidence type="ECO:0000313" key="2">
    <source>
        <dbReference type="Proteomes" id="UP000276133"/>
    </source>
</evidence>
<proteinExistence type="predicted"/>
<comment type="caution">
    <text evidence="1">The sequence shown here is derived from an EMBL/GenBank/DDBJ whole genome shotgun (WGS) entry which is preliminary data.</text>
</comment>